<evidence type="ECO:0000313" key="2">
    <source>
        <dbReference type="EMBL" id="KRW99622.1"/>
    </source>
</evidence>
<feature type="coiled-coil region" evidence="1">
    <location>
        <begin position="160"/>
        <end position="199"/>
    </location>
</feature>
<keyword evidence="1" id="KW-0175">Coiled coil</keyword>
<gene>
    <name evidence="2" type="ORF">PPERSA_03423</name>
</gene>
<name>A0A0V0QBK5_PSEPJ</name>
<protein>
    <submittedName>
        <fullName evidence="2">Uncharacterized protein</fullName>
    </submittedName>
</protein>
<dbReference type="AlphaFoldDB" id="A0A0V0QBK5"/>
<organism evidence="2 3">
    <name type="scientific">Pseudocohnilembus persalinus</name>
    <name type="common">Ciliate</name>
    <dbReference type="NCBI Taxonomy" id="266149"/>
    <lineage>
        <taxon>Eukaryota</taxon>
        <taxon>Sar</taxon>
        <taxon>Alveolata</taxon>
        <taxon>Ciliophora</taxon>
        <taxon>Intramacronucleata</taxon>
        <taxon>Oligohymenophorea</taxon>
        <taxon>Scuticociliatia</taxon>
        <taxon>Philasterida</taxon>
        <taxon>Pseudocohnilembidae</taxon>
        <taxon>Pseudocohnilembus</taxon>
    </lineage>
</organism>
<evidence type="ECO:0000313" key="3">
    <source>
        <dbReference type="Proteomes" id="UP000054937"/>
    </source>
</evidence>
<dbReference type="InParanoid" id="A0A0V0QBK5"/>
<dbReference type="EMBL" id="LDAU01000205">
    <property type="protein sequence ID" value="KRW99622.1"/>
    <property type="molecule type" value="Genomic_DNA"/>
</dbReference>
<accession>A0A0V0QBK5</accession>
<reference evidence="2 3" key="1">
    <citation type="journal article" date="2015" name="Sci. Rep.">
        <title>Genome of the facultative scuticociliatosis pathogen Pseudocohnilembus persalinus provides insight into its virulence through horizontal gene transfer.</title>
        <authorList>
            <person name="Xiong J."/>
            <person name="Wang G."/>
            <person name="Cheng J."/>
            <person name="Tian M."/>
            <person name="Pan X."/>
            <person name="Warren A."/>
            <person name="Jiang C."/>
            <person name="Yuan D."/>
            <person name="Miao W."/>
        </authorList>
    </citation>
    <scope>NUCLEOTIDE SEQUENCE [LARGE SCALE GENOMIC DNA]</scope>
    <source>
        <strain evidence="2">36N120E</strain>
    </source>
</reference>
<proteinExistence type="predicted"/>
<sequence>MGENYEQFLKWLDQPEQIMKEIWQFEEIYSLRRKETQQIKNFKKLLKQASIEMYSNYMINQIIRSGEVQHSKTFQNSQIKKQALIQTLSDFLIQVNDVKNLNGIFSDKKQMKKQDNNQQDQINGNKKVILGKGNGQQIIINSNSNIIQNDLTGNDQDFSQQESQKQYNENKNNKQNKNNQNYKNNYLDRNQEIQQKQEQIVIQKQQDQNCHSNQDNKN</sequence>
<dbReference type="Proteomes" id="UP000054937">
    <property type="component" value="Unassembled WGS sequence"/>
</dbReference>
<evidence type="ECO:0000256" key="1">
    <source>
        <dbReference type="SAM" id="Coils"/>
    </source>
</evidence>
<keyword evidence="3" id="KW-1185">Reference proteome</keyword>
<comment type="caution">
    <text evidence="2">The sequence shown here is derived from an EMBL/GenBank/DDBJ whole genome shotgun (WGS) entry which is preliminary data.</text>
</comment>